<dbReference type="EMBL" id="VDMD01000011">
    <property type="protein sequence ID" value="TRM62916.1"/>
    <property type="molecule type" value="Genomic_DNA"/>
</dbReference>
<dbReference type="AlphaFoldDB" id="A0A550CDZ1"/>
<comment type="similarity">
    <text evidence="2">Belongs to the HAD-like hydrolase superfamily.</text>
</comment>
<dbReference type="OrthoDB" id="426235at2759"/>
<dbReference type="STRING" id="97359.A0A550CDZ1"/>
<evidence type="ECO:0000256" key="2">
    <source>
        <dbReference type="ARBA" id="ARBA00007958"/>
    </source>
</evidence>
<dbReference type="GO" id="GO:0016791">
    <property type="term" value="F:phosphatase activity"/>
    <property type="evidence" value="ECO:0007669"/>
    <property type="project" value="InterPro"/>
</dbReference>
<dbReference type="Pfam" id="PF13242">
    <property type="entry name" value="Hydrolase_like"/>
    <property type="match status" value="1"/>
</dbReference>
<evidence type="ECO:0000313" key="6">
    <source>
        <dbReference type="EMBL" id="TRM62916.1"/>
    </source>
</evidence>
<accession>A0A550CDZ1</accession>
<dbReference type="InterPro" id="IPR036412">
    <property type="entry name" value="HAD-like_sf"/>
</dbReference>
<evidence type="ECO:0000256" key="4">
    <source>
        <dbReference type="ARBA" id="ARBA00022842"/>
    </source>
</evidence>
<name>A0A550CDZ1_9AGAR</name>
<keyword evidence="4" id="KW-0460">Magnesium</keyword>
<reference evidence="6 7" key="1">
    <citation type="journal article" date="2019" name="New Phytol.">
        <title>Comparative genomics reveals unique wood-decay strategies and fruiting body development in the Schizophyllaceae.</title>
        <authorList>
            <person name="Almasi E."/>
            <person name="Sahu N."/>
            <person name="Krizsan K."/>
            <person name="Balint B."/>
            <person name="Kovacs G.M."/>
            <person name="Kiss B."/>
            <person name="Cseklye J."/>
            <person name="Drula E."/>
            <person name="Henrissat B."/>
            <person name="Nagy I."/>
            <person name="Chovatia M."/>
            <person name="Adam C."/>
            <person name="LaButti K."/>
            <person name="Lipzen A."/>
            <person name="Riley R."/>
            <person name="Grigoriev I.V."/>
            <person name="Nagy L.G."/>
        </authorList>
    </citation>
    <scope>NUCLEOTIDE SEQUENCE [LARGE SCALE GENOMIC DNA]</scope>
    <source>
        <strain evidence="6 7">NL-1724</strain>
    </source>
</reference>
<dbReference type="Pfam" id="PF13344">
    <property type="entry name" value="Hydrolase_6"/>
    <property type="match status" value="1"/>
</dbReference>
<evidence type="ECO:0000256" key="5">
    <source>
        <dbReference type="ARBA" id="ARBA00039666"/>
    </source>
</evidence>
<dbReference type="GO" id="GO:0046872">
    <property type="term" value="F:metal ion binding"/>
    <property type="evidence" value="ECO:0007669"/>
    <property type="project" value="UniProtKB-KW"/>
</dbReference>
<dbReference type="NCBIfam" id="TIGR01458">
    <property type="entry name" value="HAD-SF-IIA-hyp3"/>
    <property type="match status" value="1"/>
</dbReference>
<dbReference type="InterPro" id="IPR006355">
    <property type="entry name" value="LHPP/HDHD2"/>
</dbReference>
<dbReference type="GO" id="GO:0005737">
    <property type="term" value="C:cytoplasm"/>
    <property type="evidence" value="ECO:0007669"/>
    <property type="project" value="TreeGrafter"/>
</dbReference>
<gene>
    <name evidence="6" type="ORF">BD626DRAFT_43143</name>
</gene>
<evidence type="ECO:0000256" key="1">
    <source>
        <dbReference type="ARBA" id="ARBA00001946"/>
    </source>
</evidence>
<comment type="cofactor">
    <cofactor evidence="1">
        <name>Mg(2+)</name>
        <dbReference type="ChEBI" id="CHEBI:18420"/>
    </cofactor>
</comment>
<dbReference type="InterPro" id="IPR023214">
    <property type="entry name" value="HAD_sf"/>
</dbReference>
<dbReference type="Proteomes" id="UP000320762">
    <property type="component" value="Unassembled WGS sequence"/>
</dbReference>
<dbReference type="InterPro" id="IPR006357">
    <property type="entry name" value="HAD-SF_hydro_IIA"/>
</dbReference>
<dbReference type="SUPFAM" id="SSF56784">
    <property type="entry name" value="HAD-like"/>
    <property type="match status" value="1"/>
</dbReference>
<proteinExistence type="inferred from homology"/>
<sequence>MAASTARPGTRPMIRGLLIDLSGTLHIGTNPTPSAVKALQRLRDAKIPFRFCSNTSKESTSSLTERLRGMGFDVHSDERGRELWTSIGAVTAALHKLGLRRPYYLLSDSARQEIEAGLAPRDPGSQDAYDSVVIGHDPRSFDYTHLNEAFRLLTGEEGKAVSVPGAARPPRARLIATHKAKYIEGTSPPGLSLGPGPFVTALEYASGAQAHVVGKPSPEFFQMVIDDMGPSENSDGAIAVVGDDVDADLGEGAVQLGLWRVLVKTGKYRSGDEHKAGAVPPDEVADSFADFVKSLLAHNNPKGLQGD</sequence>
<dbReference type="PANTHER" id="PTHR19288">
    <property type="entry name" value="4-NITROPHENYLPHOSPHATASE-RELATED"/>
    <property type="match status" value="1"/>
</dbReference>
<protein>
    <recommendedName>
        <fullName evidence="5">Haloacid dehalogenase-like hydrolase domain-containing protein 2</fullName>
    </recommendedName>
</protein>
<dbReference type="Gene3D" id="3.40.50.1000">
    <property type="entry name" value="HAD superfamily/HAD-like"/>
    <property type="match status" value="2"/>
</dbReference>
<comment type="caution">
    <text evidence="6">The sequence shown here is derived from an EMBL/GenBank/DDBJ whole genome shotgun (WGS) entry which is preliminary data.</text>
</comment>
<organism evidence="6 7">
    <name type="scientific">Schizophyllum amplum</name>
    <dbReference type="NCBI Taxonomy" id="97359"/>
    <lineage>
        <taxon>Eukaryota</taxon>
        <taxon>Fungi</taxon>
        <taxon>Dikarya</taxon>
        <taxon>Basidiomycota</taxon>
        <taxon>Agaricomycotina</taxon>
        <taxon>Agaricomycetes</taxon>
        <taxon>Agaricomycetidae</taxon>
        <taxon>Agaricales</taxon>
        <taxon>Schizophyllaceae</taxon>
        <taxon>Schizophyllum</taxon>
    </lineage>
</organism>
<dbReference type="PANTHER" id="PTHR19288:SF46">
    <property type="entry name" value="HALOACID DEHALOGENASE-LIKE HYDROLASE DOMAIN-CONTAINING PROTEIN 2"/>
    <property type="match status" value="1"/>
</dbReference>
<evidence type="ECO:0000256" key="3">
    <source>
        <dbReference type="ARBA" id="ARBA00022723"/>
    </source>
</evidence>
<keyword evidence="7" id="KW-1185">Reference proteome</keyword>
<keyword evidence="3" id="KW-0479">Metal-binding</keyword>
<evidence type="ECO:0000313" key="7">
    <source>
        <dbReference type="Proteomes" id="UP000320762"/>
    </source>
</evidence>